<dbReference type="SUPFAM" id="SSF52833">
    <property type="entry name" value="Thioredoxin-like"/>
    <property type="match status" value="1"/>
</dbReference>
<protein>
    <recommendedName>
        <fullName evidence="2">Alkyl hydroperoxide reductase subunit C/ Thiol specific antioxidant domain-containing protein</fullName>
    </recommendedName>
</protein>
<dbReference type="Pfam" id="PF00578">
    <property type="entry name" value="AhpC-TSA"/>
    <property type="match status" value="1"/>
</dbReference>
<reference evidence="3" key="1">
    <citation type="journal article" date="2023" name="Int. J. Syst. Evol. Microbiol.">
        <title>Collibacillus ludicampi gen. nov., sp. nov., a new soil bacterium of the family Alicyclobacillaceae.</title>
        <authorList>
            <person name="Jojima T."/>
            <person name="Ioku Y."/>
            <person name="Fukuta Y."/>
            <person name="Shirasaka N."/>
            <person name="Matsumura Y."/>
            <person name="Mori M."/>
        </authorList>
    </citation>
    <scope>NUCLEOTIDE SEQUENCE</scope>
    <source>
        <strain evidence="3">TP075</strain>
    </source>
</reference>
<dbReference type="InterPro" id="IPR000866">
    <property type="entry name" value="AhpC/TSA"/>
</dbReference>
<dbReference type="Gene3D" id="3.40.30.10">
    <property type="entry name" value="Glutaredoxin"/>
    <property type="match status" value="1"/>
</dbReference>
<sequence>MTPRVGQIAPDFELSSTQHKEKVKLSDYRGKKNILLAFYPLAFTPG</sequence>
<dbReference type="GO" id="GO:0016209">
    <property type="term" value="F:antioxidant activity"/>
    <property type="evidence" value="ECO:0007669"/>
    <property type="project" value="InterPro"/>
</dbReference>
<evidence type="ECO:0000259" key="2">
    <source>
        <dbReference type="Pfam" id="PF00578"/>
    </source>
</evidence>
<dbReference type="InterPro" id="IPR036249">
    <property type="entry name" value="Thioredoxin-like_sf"/>
</dbReference>
<evidence type="ECO:0000313" key="4">
    <source>
        <dbReference type="Proteomes" id="UP001057291"/>
    </source>
</evidence>
<keyword evidence="4" id="KW-1185">Reference proteome</keyword>
<proteinExistence type="predicted"/>
<evidence type="ECO:0000256" key="1">
    <source>
        <dbReference type="ARBA" id="ARBA00023157"/>
    </source>
</evidence>
<dbReference type="EMBL" id="BOQE01000001">
    <property type="protein sequence ID" value="GIM47980.1"/>
    <property type="molecule type" value="Genomic_DNA"/>
</dbReference>
<gene>
    <name evidence="3" type="ORF">DNHGIG_35290</name>
</gene>
<organism evidence="3 4">
    <name type="scientific">Collibacillus ludicampi</name>
    <dbReference type="NCBI Taxonomy" id="2771369"/>
    <lineage>
        <taxon>Bacteria</taxon>
        <taxon>Bacillati</taxon>
        <taxon>Bacillota</taxon>
        <taxon>Bacilli</taxon>
        <taxon>Bacillales</taxon>
        <taxon>Alicyclobacillaceae</taxon>
        <taxon>Collibacillus</taxon>
    </lineage>
</organism>
<evidence type="ECO:0000313" key="3">
    <source>
        <dbReference type="EMBL" id="GIM47980.1"/>
    </source>
</evidence>
<feature type="domain" description="Alkyl hydroperoxide reductase subunit C/ Thiol specific antioxidant" evidence="2">
    <location>
        <begin position="5"/>
        <end position="46"/>
    </location>
</feature>
<comment type="caution">
    <text evidence="3">The sequence shown here is derived from an EMBL/GenBank/DDBJ whole genome shotgun (WGS) entry which is preliminary data.</text>
</comment>
<dbReference type="Proteomes" id="UP001057291">
    <property type="component" value="Unassembled WGS sequence"/>
</dbReference>
<dbReference type="AlphaFoldDB" id="A0AAV4LJR9"/>
<accession>A0AAV4LJR9</accession>
<name>A0AAV4LJR9_9BACL</name>
<keyword evidence="1" id="KW-1015">Disulfide bond</keyword>
<dbReference type="GO" id="GO:0016491">
    <property type="term" value="F:oxidoreductase activity"/>
    <property type="evidence" value="ECO:0007669"/>
    <property type="project" value="InterPro"/>
</dbReference>